<dbReference type="GO" id="GO:0004141">
    <property type="term" value="F:dethiobiotin synthase activity"/>
    <property type="evidence" value="ECO:0007669"/>
    <property type="project" value="UniProtKB-UniRule"/>
</dbReference>
<dbReference type="NCBIfam" id="TIGR00347">
    <property type="entry name" value="bioD"/>
    <property type="match status" value="1"/>
</dbReference>
<dbReference type="OrthoDB" id="9802097at2"/>
<dbReference type="AlphaFoldDB" id="A0A4V6NYW5"/>
<reference evidence="10 11" key="1">
    <citation type="submission" date="2019-03" db="EMBL/GenBank/DDBJ databases">
        <title>Genomic Encyclopedia of Type Strains, Phase IV (KMG-IV): sequencing the most valuable type-strain genomes for metagenomic binning, comparative biology and taxonomic classification.</title>
        <authorList>
            <person name="Goeker M."/>
        </authorList>
    </citation>
    <scope>NUCLEOTIDE SEQUENCE [LARGE SCALE GENOMIC DNA]</scope>
    <source>
        <strain evidence="10 11">DSM 23802</strain>
    </source>
</reference>
<dbReference type="HAMAP" id="MF_00336">
    <property type="entry name" value="BioD"/>
    <property type="match status" value="1"/>
</dbReference>
<dbReference type="GO" id="GO:0009102">
    <property type="term" value="P:biotin biosynthetic process"/>
    <property type="evidence" value="ECO:0007669"/>
    <property type="project" value="UniProtKB-UniRule"/>
</dbReference>
<evidence type="ECO:0000256" key="7">
    <source>
        <dbReference type="ARBA" id="ARBA00022842"/>
    </source>
</evidence>
<feature type="binding site" evidence="9">
    <location>
        <position position="113"/>
    </location>
    <ligand>
        <name>Mg(2+)</name>
        <dbReference type="ChEBI" id="CHEBI:18420"/>
    </ligand>
</feature>
<evidence type="ECO:0000256" key="2">
    <source>
        <dbReference type="ARBA" id="ARBA00022598"/>
    </source>
</evidence>
<keyword evidence="4 9" id="KW-0547">Nucleotide-binding</keyword>
<dbReference type="GO" id="GO:0005524">
    <property type="term" value="F:ATP binding"/>
    <property type="evidence" value="ECO:0007669"/>
    <property type="project" value="UniProtKB-UniRule"/>
</dbReference>
<dbReference type="SUPFAM" id="SSF52540">
    <property type="entry name" value="P-loop containing nucleoside triphosphate hydrolases"/>
    <property type="match status" value="1"/>
</dbReference>
<name>A0A4V6NYW5_9BACI</name>
<feature type="binding site" evidence="9">
    <location>
        <begin position="113"/>
        <end position="116"/>
    </location>
    <ligand>
        <name>ATP</name>
        <dbReference type="ChEBI" id="CHEBI:30616"/>
    </ligand>
</feature>
<dbReference type="InterPro" id="IPR004472">
    <property type="entry name" value="DTB_synth_BioD"/>
</dbReference>
<keyword evidence="5 9" id="KW-0093">Biotin biosynthesis</keyword>
<accession>A0A4V6NYW5</accession>
<evidence type="ECO:0000256" key="1">
    <source>
        <dbReference type="ARBA" id="ARBA00022490"/>
    </source>
</evidence>
<keyword evidence="2 9" id="KW-0436">Ligase</keyword>
<dbReference type="RefSeq" id="WP_132770080.1">
    <property type="nucleotide sequence ID" value="NZ_SMAB01000020.1"/>
</dbReference>
<dbReference type="PANTHER" id="PTHR43210:SF2">
    <property type="entry name" value="ATP-DEPENDENT DETHIOBIOTIN SYNTHETASE BIOD 2"/>
    <property type="match status" value="1"/>
</dbReference>
<dbReference type="PIRSF" id="PIRSF006755">
    <property type="entry name" value="DTB_synth"/>
    <property type="match status" value="1"/>
</dbReference>
<evidence type="ECO:0000256" key="8">
    <source>
        <dbReference type="ARBA" id="ARBA00047386"/>
    </source>
</evidence>
<gene>
    <name evidence="9" type="primary">bioD</name>
    <name evidence="10" type="ORF">EDD72_12010</name>
</gene>
<comment type="caution">
    <text evidence="9">Lacks conserved residue(s) required for the propagation of feature annotation.</text>
</comment>
<keyword evidence="7 9" id="KW-0460">Magnesium</keyword>
<feature type="binding site" evidence="9">
    <location>
        <position position="42"/>
    </location>
    <ligand>
        <name>substrate</name>
    </ligand>
</feature>
<protein>
    <recommendedName>
        <fullName evidence="9">ATP-dependent dethiobiotin synthetase BioD</fullName>
        <ecNumber evidence="9">6.3.3.3</ecNumber>
    </recommendedName>
    <alternativeName>
        <fullName evidence="9">DTB synthetase</fullName>
        <shortName evidence="9">DTBS</shortName>
    </alternativeName>
    <alternativeName>
        <fullName evidence="9">Dethiobiotin synthase</fullName>
    </alternativeName>
</protein>
<dbReference type="CDD" id="cd03109">
    <property type="entry name" value="DTBS"/>
    <property type="match status" value="1"/>
</dbReference>
<feature type="active site" evidence="9">
    <location>
        <position position="38"/>
    </location>
</feature>
<dbReference type="GO" id="GO:0000287">
    <property type="term" value="F:magnesium ion binding"/>
    <property type="evidence" value="ECO:0007669"/>
    <property type="project" value="UniProtKB-UniRule"/>
</dbReference>
<comment type="subunit">
    <text evidence="9">Homodimer.</text>
</comment>
<organism evidence="10 11">
    <name type="scientific">Tepidibacillus fermentans</name>
    <dbReference type="NCBI Taxonomy" id="1281767"/>
    <lineage>
        <taxon>Bacteria</taxon>
        <taxon>Bacillati</taxon>
        <taxon>Bacillota</taxon>
        <taxon>Bacilli</taxon>
        <taxon>Bacillales</taxon>
        <taxon>Bacillaceae</taxon>
        <taxon>Tepidibacillus</taxon>
    </lineage>
</organism>
<sequence length="228" mass="25141">MKKGIFITGTDTDIGKTFVAAGIAAMLVDHGIDVGVFKPMLSGMKRDDPHSDAMILKTMSKDTNSLECINPFQFDAPLAPYIAQQLEGRTIKKQDVIDKWDQVKVTHDFFIVEGAGGLAVPYGENYLVSDLAVEIKLPLVIVARPNLGTVNHTCLTVEYARQKGLDVLGVIINGLKQNEAGEAEKTNPKLIEQFCRVPVLGVIPWVDTIDRSTIIKIMNQNLQLNYFL</sequence>
<dbReference type="GO" id="GO:0042803">
    <property type="term" value="F:protein homodimerization activity"/>
    <property type="evidence" value="ECO:0007669"/>
    <property type="project" value="UniProtKB-ARBA"/>
</dbReference>
<proteinExistence type="inferred from homology"/>
<feature type="binding site" evidence="9">
    <location>
        <position position="17"/>
    </location>
    <ligand>
        <name>Mg(2+)</name>
        <dbReference type="ChEBI" id="CHEBI:18420"/>
    </ligand>
</feature>
<keyword evidence="6 9" id="KW-0067">ATP-binding</keyword>
<comment type="catalytic activity">
    <reaction evidence="9">
        <text>(7R,8S)-7,8-diammoniononanoate + CO2 + ATP = (4R,5S)-dethiobiotin + ADP + phosphate + 3 H(+)</text>
        <dbReference type="Rhea" id="RHEA:15805"/>
        <dbReference type="ChEBI" id="CHEBI:15378"/>
        <dbReference type="ChEBI" id="CHEBI:16526"/>
        <dbReference type="ChEBI" id="CHEBI:30616"/>
        <dbReference type="ChEBI" id="CHEBI:43474"/>
        <dbReference type="ChEBI" id="CHEBI:149469"/>
        <dbReference type="ChEBI" id="CHEBI:149473"/>
        <dbReference type="ChEBI" id="CHEBI:456216"/>
        <dbReference type="EC" id="6.3.3.3"/>
    </reaction>
</comment>
<evidence type="ECO:0000256" key="3">
    <source>
        <dbReference type="ARBA" id="ARBA00022723"/>
    </source>
</evidence>
<feature type="binding site" evidence="9">
    <location>
        <begin position="204"/>
        <end position="206"/>
    </location>
    <ligand>
        <name>ATP</name>
        <dbReference type="ChEBI" id="CHEBI:30616"/>
    </ligand>
</feature>
<dbReference type="Proteomes" id="UP000295788">
    <property type="component" value="Unassembled WGS sequence"/>
</dbReference>
<keyword evidence="3 9" id="KW-0479">Metal-binding</keyword>
<dbReference type="EMBL" id="SMAB01000020">
    <property type="protein sequence ID" value="TCS79552.1"/>
    <property type="molecule type" value="Genomic_DNA"/>
</dbReference>
<comment type="similarity">
    <text evidence="9">Belongs to the dethiobiotin synthetase family.</text>
</comment>
<dbReference type="GO" id="GO:0005829">
    <property type="term" value="C:cytosol"/>
    <property type="evidence" value="ECO:0007669"/>
    <property type="project" value="TreeGrafter"/>
</dbReference>
<keyword evidence="1 9" id="KW-0963">Cytoplasm</keyword>
<feature type="binding site" evidence="9">
    <location>
        <begin position="13"/>
        <end position="18"/>
    </location>
    <ligand>
        <name>ATP</name>
        <dbReference type="ChEBI" id="CHEBI:30616"/>
    </ligand>
</feature>
<comment type="cofactor">
    <cofactor evidence="9">
        <name>Mg(2+)</name>
        <dbReference type="ChEBI" id="CHEBI:18420"/>
    </cofactor>
</comment>
<comment type="caution">
    <text evidence="10">The sequence shown here is derived from an EMBL/GenBank/DDBJ whole genome shotgun (WGS) entry which is preliminary data.</text>
</comment>
<feature type="binding site" evidence="9">
    <location>
        <position position="52"/>
    </location>
    <ligand>
        <name>ATP</name>
        <dbReference type="ChEBI" id="CHEBI:30616"/>
    </ligand>
</feature>
<dbReference type="FunFam" id="3.40.50.300:FF:000292">
    <property type="entry name" value="ATP-dependent dethiobiotin synthetase BioD"/>
    <property type="match status" value="1"/>
</dbReference>
<dbReference type="PANTHER" id="PTHR43210">
    <property type="entry name" value="DETHIOBIOTIN SYNTHETASE"/>
    <property type="match status" value="1"/>
</dbReference>
<dbReference type="InterPro" id="IPR027417">
    <property type="entry name" value="P-loop_NTPase"/>
</dbReference>
<evidence type="ECO:0000256" key="4">
    <source>
        <dbReference type="ARBA" id="ARBA00022741"/>
    </source>
</evidence>
<dbReference type="Gene3D" id="3.40.50.300">
    <property type="entry name" value="P-loop containing nucleotide triphosphate hydrolases"/>
    <property type="match status" value="1"/>
</dbReference>
<evidence type="ECO:0000256" key="5">
    <source>
        <dbReference type="ARBA" id="ARBA00022756"/>
    </source>
</evidence>
<comment type="subcellular location">
    <subcellularLocation>
        <location evidence="9">Cytoplasm</location>
    </subcellularLocation>
</comment>
<dbReference type="UniPathway" id="UPA00078">
    <property type="reaction ID" value="UER00161"/>
</dbReference>
<dbReference type="Pfam" id="PF13500">
    <property type="entry name" value="AAA_26"/>
    <property type="match status" value="1"/>
</dbReference>
<evidence type="ECO:0000313" key="10">
    <source>
        <dbReference type="EMBL" id="TCS79552.1"/>
    </source>
</evidence>
<evidence type="ECO:0000313" key="11">
    <source>
        <dbReference type="Proteomes" id="UP000295788"/>
    </source>
</evidence>
<comment type="catalytic activity">
    <reaction evidence="8">
        <text>(7R,8S)-8-amino-7-(carboxyamino)nonanoate + ATP = (4R,5S)-dethiobiotin + ADP + phosphate + H(+)</text>
        <dbReference type="Rhea" id="RHEA:63684"/>
        <dbReference type="ChEBI" id="CHEBI:15378"/>
        <dbReference type="ChEBI" id="CHEBI:30616"/>
        <dbReference type="ChEBI" id="CHEBI:43474"/>
        <dbReference type="ChEBI" id="CHEBI:149470"/>
        <dbReference type="ChEBI" id="CHEBI:149473"/>
        <dbReference type="ChEBI" id="CHEBI:456216"/>
    </reaction>
</comment>
<comment type="pathway">
    <text evidence="9">Cofactor biosynthesis; biotin biosynthesis; biotin from 7,8-diaminononanoate: step 1/2.</text>
</comment>
<keyword evidence="11" id="KW-1185">Reference proteome</keyword>
<evidence type="ECO:0000256" key="9">
    <source>
        <dbReference type="HAMAP-Rule" id="MF_00336"/>
    </source>
</evidence>
<comment type="function">
    <text evidence="9">Catalyzes a mechanistically unusual reaction, the ATP-dependent insertion of CO2 between the N7 and N8 nitrogen atoms of 7,8-diaminopelargonic acid (DAPA, also called 7,8-diammoniononanoate) to form a ureido ring.</text>
</comment>
<feature type="binding site" evidence="9">
    <location>
        <position position="52"/>
    </location>
    <ligand>
        <name>Mg(2+)</name>
        <dbReference type="ChEBI" id="CHEBI:18420"/>
    </ligand>
</feature>
<dbReference type="EC" id="6.3.3.3" evidence="9"/>
<evidence type="ECO:0000256" key="6">
    <source>
        <dbReference type="ARBA" id="ARBA00022840"/>
    </source>
</evidence>